<dbReference type="InterPro" id="IPR027266">
    <property type="entry name" value="TrmE/GcvT-like"/>
</dbReference>
<dbReference type="InterPro" id="IPR007375">
    <property type="entry name" value="SoxG"/>
</dbReference>
<protein>
    <recommendedName>
        <fullName evidence="3">Sarcosine oxidase subunit gamma</fullName>
    </recommendedName>
</protein>
<accession>A0A5S9PHR8</accession>
<gene>
    <name evidence="1" type="ORF">STARVERO_03037</name>
</gene>
<reference evidence="1 2" key="1">
    <citation type="submission" date="2019-12" db="EMBL/GenBank/DDBJ databases">
        <authorList>
            <person name="Reyes-Prieto M."/>
        </authorList>
    </citation>
    <scope>NUCLEOTIDE SEQUENCE [LARGE SCALE GENOMIC DNA]</scope>
    <source>
        <strain evidence="1">HF14-78462</strain>
    </source>
</reference>
<dbReference type="EMBL" id="CACSAS010000001">
    <property type="protein sequence ID" value="CAA0103636.1"/>
    <property type="molecule type" value="Genomic_DNA"/>
</dbReference>
<evidence type="ECO:0008006" key="3">
    <source>
        <dbReference type="Google" id="ProtNLM"/>
    </source>
</evidence>
<dbReference type="Gene3D" id="3.30.1360.120">
    <property type="entry name" value="Probable tRNA modification gtpase trme, domain 1"/>
    <property type="match status" value="1"/>
</dbReference>
<dbReference type="Gene3D" id="3.30.70.1520">
    <property type="entry name" value="Heterotetrameric sarcosine oxidase"/>
    <property type="match status" value="1"/>
</dbReference>
<evidence type="ECO:0000313" key="1">
    <source>
        <dbReference type="EMBL" id="CAA0103636.1"/>
    </source>
</evidence>
<evidence type="ECO:0000313" key="2">
    <source>
        <dbReference type="Proteomes" id="UP000433050"/>
    </source>
</evidence>
<dbReference type="Proteomes" id="UP000433050">
    <property type="component" value="Unassembled WGS sequence"/>
</dbReference>
<dbReference type="SUPFAM" id="SSF103025">
    <property type="entry name" value="Folate-binding domain"/>
    <property type="match status" value="1"/>
</dbReference>
<sequence length="199" mass="20908">MDEIASITAPATTAAAVSVNPLHALAAASHDVAAARLVPLGPAARLAFRGREAAIGPVGEAFGVALPREACRRAEANGRAALWLGPDEWILFAPGADPAPLFAAIDSAAAGLPHSLVDVSSRSVGIETSGPRAAFVLNQGNPLDLSLESFPVGMCTRTVFHKAEIVLSRVAPETFHIDVWRSFAPYVWELLEEGRRELA</sequence>
<name>A0A5S9PHR8_9HYPH</name>
<dbReference type="RefSeq" id="WP_159599781.1">
    <property type="nucleotide sequence ID" value="NZ_CACSAS010000001.1"/>
</dbReference>
<dbReference type="AlphaFoldDB" id="A0A5S9PHR8"/>
<dbReference type="Pfam" id="PF04268">
    <property type="entry name" value="SoxG"/>
    <property type="match status" value="1"/>
</dbReference>
<proteinExistence type="predicted"/>
<keyword evidence="2" id="KW-1185">Reference proteome</keyword>
<organism evidence="1 2">
    <name type="scientific">Starkeya nomas</name>
    <dbReference type="NCBI Taxonomy" id="2666134"/>
    <lineage>
        <taxon>Bacteria</taxon>
        <taxon>Pseudomonadati</taxon>
        <taxon>Pseudomonadota</taxon>
        <taxon>Alphaproteobacteria</taxon>
        <taxon>Hyphomicrobiales</taxon>
        <taxon>Xanthobacteraceae</taxon>
        <taxon>Starkeya</taxon>
    </lineage>
</organism>